<keyword evidence="6 9" id="KW-0333">Golgi apparatus</keyword>
<comment type="similarity">
    <text evidence="2 9">Belongs to the sulfotransferase 2 family.</text>
</comment>
<evidence type="ECO:0000256" key="2">
    <source>
        <dbReference type="ARBA" id="ARBA00006339"/>
    </source>
</evidence>
<dbReference type="OrthoDB" id="2019940at2759"/>
<dbReference type="InterPro" id="IPR018011">
    <property type="entry name" value="Carb_sulfotrans_8-10"/>
</dbReference>
<accession>A0A6P5ATG8</accession>
<dbReference type="PANTHER" id="PTHR12137:SF54">
    <property type="entry name" value="CARBOHYDRATE SULFOTRANSFERASE"/>
    <property type="match status" value="1"/>
</dbReference>
<keyword evidence="8 9" id="KW-0325">Glycoprotein</keyword>
<evidence type="ECO:0000256" key="3">
    <source>
        <dbReference type="ARBA" id="ARBA00022679"/>
    </source>
</evidence>
<evidence type="ECO:0000256" key="9">
    <source>
        <dbReference type="RuleBase" id="RU364020"/>
    </source>
</evidence>
<keyword evidence="3 9" id="KW-0808">Transferase</keyword>
<keyword evidence="7 9" id="KW-0472">Membrane</keyword>
<evidence type="ECO:0000256" key="8">
    <source>
        <dbReference type="ARBA" id="ARBA00023180"/>
    </source>
</evidence>
<dbReference type="Pfam" id="PF03567">
    <property type="entry name" value="Sulfotransfer_2"/>
    <property type="match status" value="1"/>
</dbReference>
<dbReference type="InterPro" id="IPR005331">
    <property type="entry name" value="Sulfotransferase"/>
</dbReference>
<name>A0A6P5ATG8_BRABE</name>
<evidence type="ECO:0000256" key="1">
    <source>
        <dbReference type="ARBA" id="ARBA00004323"/>
    </source>
</evidence>
<gene>
    <name evidence="11" type="primary">LOC109486887</name>
</gene>
<keyword evidence="5 9" id="KW-1133">Transmembrane helix</keyword>
<evidence type="ECO:0000313" key="10">
    <source>
        <dbReference type="Proteomes" id="UP000515135"/>
    </source>
</evidence>
<dbReference type="Gene3D" id="3.40.50.300">
    <property type="entry name" value="P-loop containing nucleotide triphosphate hydrolases"/>
    <property type="match status" value="1"/>
</dbReference>
<reference evidence="11" key="1">
    <citation type="submission" date="2025-08" db="UniProtKB">
        <authorList>
            <consortium name="RefSeq"/>
        </authorList>
    </citation>
    <scope>IDENTIFICATION</scope>
    <source>
        <tissue evidence="11">Gonad</tissue>
    </source>
</reference>
<keyword evidence="4 9" id="KW-0812">Transmembrane</keyword>
<comment type="subcellular location">
    <subcellularLocation>
        <location evidence="1 9">Golgi apparatus membrane</location>
        <topology evidence="1 9">Single-pass type II membrane protein</topology>
    </subcellularLocation>
</comment>
<organism evidence="10 11">
    <name type="scientific">Branchiostoma belcheri</name>
    <name type="common">Amphioxus</name>
    <dbReference type="NCBI Taxonomy" id="7741"/>
    <lineage>
        <taxon>Eukaryota</taxon>
        <taxon>Metazoa</taxon>
        <taxon>Chordata</taxon>
        <taxon>Cephalochordata</taxon>
        <taxon>Leptocardii</taxon>
        <taxon>Amphioxiformes</taxon>
        <taxon>Branchiostomatidae</taxon>
        <taxon>Branchiostoma</taxon>
    </lineage>
</organism>
<keyword evidence="9" id="KW-0119">Carbohydrate metabolism</keyword>
<evidence type="ECO:0000256" key="4">
    <source>
        <dbReference type="ARBA" id="ARBA00022692"/>
    </source>
</evidence>
<dbReference type="FunFam" id="3.40.50.300:FF:005047">
    <property type="entry name" value="Carbohydrate sulfotransferase"/>
    <property type="match status" value="1"/>
</dbReference>
<keyword evidence="10" id="KW-1185">Reference proteome</keyword>
<dbReference type="GO" id="GO:0000139">
    <property type="term" value="C:Golgi membrane"/>
    <property type="evidence" value="ECO:0007669"/>
    <property type="project" value="UniProtKB-SubCell"/>
</dbReference>
<keyword evidence="9" id="KW-0735">Signal-anchor</keyword>
<evidence type="ECO:0000256" key="6">
    <source>
        <dbReference type="ARBA" id="ARBA00023034"/>
    </source>
</evidence>
<protein>
    <recommendedName>
        <fullName evidence="9">Carbohydrate sulfotransferase</fullName>
        <ecNumber evidence="9">2.8.2.-</ecNumber>
    </recommendedName>
</protein>
<dbReference type="Proteomes" id="UP000515135">
    <property type="component" value="Unplaced"/>
</dbReference>
<evidence type="ECO:0000313" key="11">
    <source>
        <dbReference type="RefSeq" id="XP_019646352.1"/>
    </source>
</evidence>
<evidence type="ECO:0000256" key="7">
    <source>
        <dbReference type="ARBA" id="ARBA00023136"/>
    </source>
</evidence>
<dbReference type="InterPro" id="IPR027417">
    <property type="entry name" value="P-loop_NTPase"/>
</dbReference>
<dbReference type="GeneID" id="109486887"/>
<proteinExistence type="inferred from homology"/>
<evidence type="ECO:0000256" key="5">
    <source>
        <dbReference type="ARBA" id="ARBA00022989"/>
    </source>
</evidence>
<dbReference type="GO" id="GO:0016051">
    <property type="term" value="P:carbohydrate biosynthetic process"/>
    <property type="evidence" value="ECO:0007669"/>
    <property type="project" value="InterPro"/>
</dbReference>
<dbReference type="KEGG" id="bbel:109486887"/>
<dbReference type="GO" id="GO:0008146">
    <property type="term" value="F:sulfotransferase activity"/>
    <property type="evidence" value="ECO:0007669"/>
    <property type="project" value="InterPro"/>
</dbReference>
<feature type="transmembrane region" description="Helical" evidence="9">
    <location>
        <begin position="6"/>
        <end position="23"/>
    </location>
</feature>
<sequence length="347" mass="40746">MFKNLGVPMVLYLVIVVMITAFFRPSLHRLYQDSGELPPGWESRLLGRETESEWETRMANIHQDRREALHRACQRFNMKGPPPPPRKLHKLRYNDPYRLVYCDVAKAGSTTMKQILAKVDPNYDYIRKNGLHDQGAFKDLSQFPSGSPGLTHRLTNYTKFMIVREPLERLLSAYQDKFMYGRGVREYENNYGKHFLEVRTPNDADRWQKMATHASPSKVRLNVTFAEFVRGVLTGEERYFNIHWQPQHLICHPCQLQIRYDYIGHLETMSDDVRYIMQKTGIIEKVAPPKQSARRAGNNMAAMYANIPLKHIRQLGRMYAFDYVAYSFPFHQTVRDIVKVWEDELQL</sequence>
<dbReference type="AlphaFoldDB" id="A0A6P5ATG8"/>
<dbReference type="PANTHER" id="PTHR12137">
    <property type="entry name" value="CARBOHYDRATE SULFOTRANSFERASE"/>
    <property type="match status" value="1"/>
</dbReference>
<dbReference type="EC" id="2.8.2.-" evidence="9"/>
<dbReference type="RefSeq" id="XP_019646352.1">
    <property type="nucleotide sequence ID" value="XM_019790793.1"/>
</dbReference>